<dbReference type="RefSeq" id="XP_011210830.2">
    <property type="nucleotide sequence ID" value="XM_011212528.4"/>
</dbReference>
<dbReference type="AlphaFoldDB" id="A0A034VXX8"/>
<evidence type="ECO:0000313" key="1">
    <source>
        <dbReference type="EMBL" id="JAC46403.1"/>
    </source>
</evidence>
<accession>A0A034VXX8</accession>
<dbReference type="KEGG" id="bdr:105231307"/>
<proteinExistence type="predicted"/>
<organism evidence="1">
    <name type="scientific">Bactrocera dorsalis</name>
    <name type="common">Oriental fruit fly</name>
    <name type="synonym">Dacus dorsalis</name>
    <dbReference type="NCBI Taxonomy" id="27457"/>
    <lineage>
        <taxon>Eukaryota</taxon>
        <taxon>Metazoa</taxon>
        <taxon>Ecdysozoa</taxon>
        <taxon>Arthropoda</taxon>
        <taxon>Hexapoda</taxon>
        <taxon>Insecta</taxon>
        <taxon>Pterygota</taxon>
        <taxon>Neoptera</taxon>
        <taxon>Endopterygota</taxon>
        <taxon>Diptera</taxon>
        <taxon>Brachycera</taxon>
        <taxon>Muscomorpha</taxon>
        <taxon>Tephritoidea</taxon>
        <taxon>Tephritidae</taxon>
        <taxon>Bactrocera</taxon>
        <taxon>Bactrocera</taxon>
    </lineage>
</organism>
<dbReference type="EMBL" id="GAKP01012549">
    <property type="protein sequence ID" value="JAC46403.1"/>
    <property type="molecule type" value="Transcribed_RNA"/>
</dbReference>
<protein>
    <submittedName>
        <fullName evidence="1">Uncharacterized protein</fullName>
    </submittedName>
</protein>
<dbReference type="GeneID" id="105231307"/>
<name>A0A034VXX8_BACDO</name>
<dbReference type="OrthoDB" id="7996681at2759"/>
<sequence length="586" mass="67901">MPDPIPTSAIYAHPCSDRNVKQAPSNDLRKSKRLKGPIYEVILKEFYEDGCYTSARYFEYLVEVERDLIEQKHEIHYVYEDMDLLFQLVDNVKMAEQVYHLDKGHGVYMMRRILYQTIGIVEKQNFAWLTKQLYTIISKFMLDSTTNYSAKEQSSRFVFKYAKFLKQQGKPEHLRKATLILPTAMDVACSESWKPDTSPENEKFPTLHAALGTLLAEIYLIKAKEPGITRKHALKRTQKAIKAIAQVGIKANKLMAFKAFLVKIELLMEADRFDWALKEILLLKESVMKATGAEFLESKLDVLKKLGTTLYCLDQPVGAMEVFAKALDICKENEYWQGEGDILVEIGHAQRRLVGGEVRGRLAFEMAKIHFDHQANHAKFMSTKYMIAALRSDLIHPELVNLMKAESFCNFYRLRRWKNLCERFWDEDNQVGYIKQNTLSNISKYSSQNLYRLYNLVLNTRTSVSKIRASEIENITPEVPSSEEDVDLERIIADNLYYNEKESVSDVYVEKSMIPEEEEQEEEFFSADAELSSSSYTRDIEKGGRTRYINIVTQASRFSESMVSRRSTNKWVVRDSDPICCLLREE</sequence>
<reference evidence="1" key="1">
    <citation type="journal article" date="2014" name="BMC Genomics">
        <title>Characterizing the developmental transcriptome of the oriental fruit fly, Bactrocera dorsalis (Diptera: Tephritidae) through comparative genomic analysis with Drosophila melanogaster utilizing modENCODE datasets.</title>
        <authorList>
            <person name="Geib S.M."/>
            <person name="Calla B."/>
            <person name="Hall B."/>
            <person name="Hou S."/>
            <person name="Manoukis N.C."/>
        </authorList>
    </citation>
    <scope>NUCLEOTIDE SEQUENCE</scope>
    <source>
        <strain evidence="1">Punador</strain>
    </source>
</reference>